<protein>
    <submittedName>
        <fullName evidence="1">Uncharacterized protein</fullName>
    </submittedName>
</protein>
<evidence type="ECO:0000313" key="1">
    <source>
        <dbReference type="EMBL" id="KAK6623552.1"/>
    </source>
</evidence>
<name>A0AAN8S8I6_POLSC</name>
<dbReference type="AlphaFoldDB" id="A0AAN8S8I6"/>
<proteinExistence type="predicted"/>
<gene>
    <name evidence="1" type="ORF">RUM43_009404</name>
</gene>
<sequence length="114" mass="13522">MNKNELLKDFDAEDRCEPQRKDIYKWDVYGKNQYCPVIKVTNWWYHREGFPKDSDDYTSAAYKRWGTTPEGKWHWTTETMDSLEAGKGDPALNKLKQRGKHKTLLSFLSYPITL</sequence>
<accession>A0AAN8S8I6</accession>
<evidence type="ECO:0000313" key="2">
    <source>
        <dbReference type="Proteomes" id="UP001372834"/>
    </source>
</evidence>
<organism evidence="1 2">
    <name type="scientific">Polyplax serrata</name>
    <name type="common">Common mouse louse</name>
    <dbReference type="NCBI Taxonomy" id="468196"/>
    <lineage>
        <taxon>Eukaryota</taxon>
        <taxon>Metazoa</taxon>
        <taxon>Ecdysozoa</taxon>
        <taxon>Arthropoda</taxon>
        <taxon>Hexapoda</taxon>
        <taxon>Insecta</taxon>
        <taxon>Pterygota</taxon>
        <taxon>Neoptera</taxon>
        <taxon>Paraneoptera</taxon>
        <taxon>Psocodea</taxon>
        <taxon>Troctomorpha</taxon>
        <taxon>Phthiraptera</taxon>
        <taxon>Anoplura</taxon>
        <taxon>Polyplacidae</taxon>
        <taxon>Polyplax</taxon>
    </lineage>
</organism>
<reference evidence="1 2" key="1">
    <citation type="submission" date="2023-10" db="EMBL/GenBank/DDBJ databases">
        <title>Genomes of two closely related lineages of the louse Polyplax serrata with different host specificities.</title>
        <authorList>
            <person name="Martinu J."/>
            <person name="Tarabai H."/>
            <person name="Stefka J."/>
            <person name="Hypsa V."/>
        </authorList>
    </citation>
    <scope>NUCLEOTIDE SEQUENCE [LARGE SCALE GENOMIC DNA]</scope>
    <source>
        <strain evidence="1">HR10_N</strain>
    </source>
</reference>
<comment type="caution">
    <text evidence="1">The sequence shown here is derived from an EMBL/GenBank/DDBJ whole genome shotgun (WGS) entry which is preliminary data.</text>
</comment>
<dbReference type="EMBL" id="JAWJWE010000038">
    <property type="protein sequence ID" value="KAK6623552.1"/>
    <property type="molecule type" value="Genomic_DNA"/>
</dbReference>
<dbReference type="Proteomes" id="UP001372834">
    <property type="component" value="Unassembled WGS sequence"/>
</dbReference>